<dbReference type="Proteomes" id="UP000740926">
    <property type="component" value="Unassembled WGS sequence"/>
</dbReference>
<dbReference type="GO" id="GO:0005743">
    <property type="term" value="C:mitochondrial inner membrane"/>
    <property type="evidence" value="ECO:0007669"/>
    <property type="project" value="UniProtKB-SubCell"/>
</dbReference>
<gene>
    <name evidence="13" type="ORF">G6F50_003295</name>
</gene>
<feature type="domain" description="Membrane insertase YidC/Oxa/ALB C-terminal" evidence="12">
    <location>
        <begin position="121"/>
        <end position="314"/>
    </location>
</feature>
<dbReference type="NCBIfam" id="TIGR03592">
    <property type="entry name" value="yidC_oxa1_cterm"/>
    <property type="match status" value="1"/>
</dbReference>
<dbReference type="InterPro" id="IPR028055">
    <property type="entry name" value="YidC/Oxa/ALB_C"/>
</dbReference>
<keyword evidence="4" id="KW-0999">Mitochondrion inner membrane</keyword>
<comment type="similarity">
    <text evidence="2 9">Belongs to the OXA1/ALB3/YidC family.</text>
</comment>
<proteinExistence type="inferred from homology"/>
<name>A0A9P6Z943_9FUNG</name>
<keyword evidence="10" id="KW-0175">Coiled coil</keyword>
<keyword evidence="6 11" id="KW-1133">Transmembrane helix</keyword>
<dbReference type="InterPro" id="IPR001708">
    <property type="entry name" value="YidC/ALB3/OXA1/COX18"/>
</dbReference>
<dbReference type="PANTHER" id="PTHR12428">
    <property type="entry name" value="OXA1"/>
    <property type="match status" value="1"/>
</dbReference>
<keyword evidence="3 9" id="KW-0812">Transmembrane</keyword>
<dbReference type="GO" id="GO:0032977">
    <property type="term" value="F:membrane insertase activity"/>
    <property type="evidence" value="ECO:0007669"/>
    <property type="project" value="InterPro"/>
</dbReference>
<comment type="caution">
    <text evidence="13">The sequence shown here is derived from an EMBL/GenBank/DDBJ whole genome shotgun (WGS) entry which is preliminary data.</text>
</comment>
<feature type="transmembrane region" description="Helical" evidence="11">
    <location>
        <begin position="119"/>
        <end position="141"/>
    </location>
</feature>
<evidence type="ECO:0000256" key="2">
    <source>
        <dbReference type="ARBA" id="ARBA00009877"/>
    </source>
</evidence>
<evidence type="ECO:0000256" key="8">
    <source>
        <dbReference type="ARBA" id="ARBA00023136"/>
    </source>
</evidence>
<accession>A0A9P6Z943</accession>
<dbReference type="PANTHER" id="PTHR12428:SF66">
    <property type="entry name" value="MITOCHONDRIAL INNER MEMBRANE PROTEIN OXA1L"/>
    <property type="match status" value="1"/>
</dbReference>
<feature type="transmembrane region" description="Helical" evidence="11">
    <location>
        <begin position="273"/>
        <end position="291"/>
    </location>
</feature>
<evidence type="ECO:0000256" key="3">
    <source>
        <dbReference type="ARBA" id="ARBA00022692"/>
    </source>
</evidence>
<dbReference type="CDD" id="cd20069">
    <property type="entry name" value="5TM_Oxa1-like"/>
    <property type="match status" value="1"/>
</dbReference>
<evidence type="ECO:0000256" key="9">
    <source>
        <dbReference type="RuleBase" id="RU003945"/>
    </source>
</evidence>
<feature type="coiled-coil region" evidence="10">
    <location>
        <begin position="346"/>
        <end position="378"/>
    </location>
</feature>
<evidence type="ECO:0000256" key="4">
    <source>
        <dbReference type="ARBA" id="ARBA00022792"/>
    </source>
</evidence>
<dbReference type="EMBL" id="JAANIU010000349">
    <property type="protein sequence ID" value="KAG1572935.1"/>
    <property type="molecule type" value="Genomic_DNA"/>
</dbReference>
<evidence type="ECO:0000256" key="5">
    <source>
        <dbReference type="ARBA" id="ARBA00022946"/>
    </source>
</evidence>
<keyword evidence="5" id="KW-0809">Transit peptide</keyword>
<dbReference type="GO" id="GO:0032979">
    <property type="term" value="P:protein insertion into mitochondrial inner membrane from matrix"/>
    <property type="evidence" value="ECO:0007669"/>
    <property type="project" value="TreeGrafter"/>
</dbReference>
<keyword evidence="7" id="KW-0496">Mitochondrion</keyword>
<evidence type="ECO:0000256" key="7">
    <source>
        <dbReference type="ARBA" id="ARBA00023128"/>
    </source>
</evidence>
<evidence type="ECO:0000256" key="6">
    <source>
        <dbReference type="ARBA" id="ARBA00022989"/>
    </source>
</evidence>
<dbReference type="Pfam" id="PF02096">
    <property type="entry name" value="60KD_IMP"/>
    <property type="match status" value="1"/>
</dbReference>
<evidence type="ECO:0000313" key="13">
    <source>
        <dbReference type="EMBL" id="KAG1572935.1"/>
    </source>
</evidence>
<evidence type="ECO:0000259" key="12">
    <source>
        <dbReference type="Pfam" id="PF02096"/>
    </source>
</evidence>
<evidence type="ECO:0000313" key="14">
    <source>
        <dbReference type="Proteomes" id="UP000740926"/>
    </source>
</evidence>
<evidence type="ECO:0000256" key="11">
    <source>
        <dbReference type="SAM" id="Phobius"/>
    </source>
</evidence>
<sequence length="380" mass="42101">MLSTELLGRSRAQPLNTIAVRATKFNGSRVLGSFSVMNHMNVRHLSTTEDQTPVAESTTEPVTESAKEIVQQAMQTSAPDSLVYSAAQLGEFKALGLCNMTPVGALESMFEYIHVYSGLPWWGTIAVATLAVRIALLPLMIKIQRNNAKLMNINPDVTRIMNNLKTAQSQGDVLSVDKYSQEIQTLFKKNECHPMKSLGLPLVQMPVMISFFMAIRSMAEVPVPGLSNEGTLWFTDLAAKDPYYILPAISAAGMMAVLEAGTETGAANPQSKGMKNVFRVLSLAVVPFTAWMPSGVFVYWITSNFFSIGQILALKSPSLRKALNIPLLVKKPQELQQNTKGFMENFKDQQKHYEKLEKERALRERQQAAAAARRAAKRRF</sequence>
<comment type="subcellular location">
    <subcellularLocation>
        <location evidence="9">Membrane</location>
        <topology evidence="9">Multi-pass membrane protein</topology>
    </subcellularLocation>
    <subcellularLocation>
        <location evidence="1">Mitochondrion inner membrane</location>
        <topology evidence="1">Multi-pass membrane protein</topology>
    </subcellularLocation>
</comment>
<dbReference type="AlphaFoldDB" id="A0A9P6Z943"/>
<keyword evidence="8 11" id="KW-0472">Membrane</keyword>
<protein>
    <recommendedName>
        <fullName evidence="12">Membrane insertase YidC/Oxa/ALB C-terminal domain-containing protein</fullName>
    </recommendedName>
</protein>
<evidence type="ECO:0000256" key="1">
    <source>
        <dbReference type="ARBA" id="ARBA00004448"/>
    </source>
</evidence>
<organism evidence="13 14">
    <name type="scientific">Rhizopus delemar</name>
    <dbReference type="NCBI Taxonomy" id="936053"/>
    <lineage>
        <taxon>Eukaryota</taxon>
        <taxon>Fungi</taxon>
        <taxon>Fungi incertae sedis</taxon>
        <taxon>Mucoromycota</taxon>
        <taxon>Mucoromycotina</taxon>
        <taxon>Mucoromycetes</taxon>
        <taxon>Mucorales</taxon>
        <taxon>Mucorineae</taxon>
        <taxon>Rhizopodaceae</taxon>
        <taxon>Rhizopus</taxon>
    </lineage>
</organism>
<keyword evidence="14" id="KW-1185">Reference proteome</keyword>
<evidence type="ECO:0000256" key="10">
    <source>
        <dbReference type="SAM" id="Coils"/>
    </source>
</evidence>
<reference evidence="13 14" key="1">
    <citation type="journal article" date="2020" name="Microb. Genom.">
        <title>Genetic diversity of clinical and environmental Mucorales isolates obtained from an investigation of mucormycosis cases among solid organ transplant recipients.</title>
        <authorList>
            <person name="Nguyen M.H."/>
            <person name="Kaul D."/>
            <person name="Muto C."/>
            <person name="Cheng S.J."/>
            <person name="Richter R.A."/>
            <person name="Bruno V.M."/>
            <person name="Liu G."/>
            <person name="Beyhan S."/>
            <person name="Sundermann A.J."/>
            <person name="Mounaud S."/>
            <person name="Pasculle A.W."/>
            <person name="Nierman W.C."/>
            <person name="Driscoll E."/>
            <person name="Cumbie R."/>
            <person name="Clancy C.J."/>
            <person name="Dupont C.L."/>
        </authorList>
    </citation>
    <scope>NUCLEOTIDE SEQUENCE [LARGE SCALE GENOMIC DNA]</scope>
    <source>
        <strain evidence="13 14">GL24</strain>
    </source>
</reference>